<dbReference type="Gene3D" id="3.90.1720.10">
    <property type="entry name" value="endopeptidase domain like (from Nostoc punctiforme)"/>
    <property type="match status" value="1"/>
</dbReference>
<protein>
    <recommendedName>
        <fullName evidence="6">Peptidase C51 domain-containing protein</fullName>
    </recommendedName>
</protein>
<feature type="chain" id="PRO_5027694180" description="Peptidase C51 domain-containing protein" evidence="1">
    <location>
        <begin position="23"/>
        <end position="195"/>
    </location>
</feature>
<evidence type="ECO:0000313" key="3">
    <source>
        <dbReference type="EMBL" id="UPU35862.1"/>
    </source>
</evidence>
<keyword evidence="5" id="KW-1185">Reference proteome</keyword>
<feature type="signal peptide" evidence="1">
    <location>
        <begin position="1"/>
        <end position="22"/>
    </location>
</feature>
<evidence type="ECO:0000256" key="1">
    <source>
        <dbReference type="SAM" id="SignalP"/>
    </source>
</evidence>
<organism evidence="2 4">
    <name type="scientific">Geomonas paludis</name>
    <dbReference type="NCBI Taxonomy" id="2740185"/>
    <lineage>
        <taxon>Bacteria</taxon>
        <taxon>Pseudomonadati</taxon>
        <taxon>Thermodesulfobacteriota</taxon>
        <taxon>Desulfuromonadia</taxon>
        <taxon>Geobacterales</taxon>
        <taxon>Geobacteraceae</taxon>
        <taxon>Geomonas</taxon>
    </lineage>
</organism>
<dbReference type="RefSeq" id="WP_246404519.1">
    <property type="nucleotide sequence ID" value="NZ_BLXY01000001.1"/>
</dbReference>
<reference evidence="4" key="1">
    <citation type="submission" date="2020-06" db="EMBL/GenBank/DDBJ databases">
        <title>Draft genomic sequecing of Geomonas sp. Red736.</title>
        <authorList>
            <person name="Itoh H."/>
            <person name="Xu Z.X."/>
            <person name="Ushijima N."/>
            <person name="Masuda Y."/>
            <person name="Shiratori Y."/>
            <person name="Senoo K."/>
        </authorList>
    </citation>
    <scope>NUCLEOTIDE SEQUENCE [LARGE SCALE GENOMIC DNA]</scope>
    <source>
        <strain evidence="4">Red736</strain>
    </source>
</reference>
<accession>A0A6V8MRN2</accession>
<dbReference type="AlphaFoldDB" id="A0A6V8MRN2"/>
<dbReference type="EMBL" id="BLXY01000001">
    <property type="protein sequence ID" value="GFO62554.1"/>
    <property type="molecule type" value="Genomic_DNA"/>
</dbReference>
<evidence type="ECO:0000313" key="4">
    <source>
        <dbReference type="Proteomes" id="UP000568888"/>
    </source>
</evidence>
<gene>
    <name evidence="2" type="ORF">GMPD_04730</name>
    <name evidence="3" type="ORF">M1B72_20865</name>
</gene>
<reference evidence="3" key="3">
    <citation type="submission" date="2022-04" db="EMBL/GenBank/DDBJ databases">
        <authorList>
            <person name="Liu G."/>
        </authorList>
    </citation>
    <scope>NUCLEOTIDE SEQUENCE</scope>
    <source>
        <strain evidence="3">RG22</strain>
    </source>
</reference>
<evidence type="ECO:0000313" key="2">
    <source>
        <dbReference type="EMBL" id="GFO62554.1"/>
    </source>
</evidence>
<dbReference type="Proteomes" id="UP000568888">
    <property type="component" value="Unassembled WGS sequence"/>
</dbReference>
<dbReference type="EMBL" id="CP096574">
    <property type="protein sequence ID" value="UPU35862.1"/>
    <property type="molecule type" value="Genomic_DNA"/>
</dbReference>
<evidence type="ECO:0000313" key="5">
    <source>
        <dbReference type="Proteomes" id="UP000831485"/>
    </source>
</evidence>
<sequence>MKRFPFILLIIAVLGMDRRAHADTCNCDDWIQRGGYCVDYIKERIPSFPIPYKSDMPHLKNADVADVTEGDVAVFALRNYWHVAYVEKVHRDERGQATAIDVSEMNFGGDLSFAEFKAKWRSDNLLQWQRATCCGITDTYDQTTLRSNVDLDTVTQIWSPDDAAPGGSGRRDLKALTERVREVISRFREFIQSEL</sequence>
<keyword evidence="1" id="KW-0732">Signal</keyword>
<name>A0A6V8MRN2_9BACT</name>
<dbReference type="Proteomes" id="UP000831485">
    <property type="component" value="Chromosome"/>
</dbReference>
<evidence type="ECO:0008006" key="6">
    <source>
        <dbReference type="Google" id="ProtNLM"/>
    </source>
</evidence>
<reference evidence="2" key="2">
    <citation type="journal article" date="2021" name="Int. J. Syst. Evol. Microbiol.">
        <title>Geomonas silvestris sp. nov., Geomonas paludis sp. nov. and Geomonas limicola sp. nov., isolated from terrestrial environments, and emended description of the genus Geomonas.</title>
        <authorList>
            <person name="Itoh H."/>
            <person name="Xu Z."/>
            <person name="Masuda Y."/>
            <person name="Ushijima N."/>
            <person name="Hayakawa C."/>
            <person name="Shiratori Y."/>
            <person name="Senoo K."/>
        </authorList>
    </citation>
    <scope>NUCLEOTIDE SEQUENCE</scope>
    <source>
        <strain evidence="2">Red736</strain>
    </source>
</reference>
<proteinExistence type="predicted"/>